<dbReference type="InterPro" id="IPR006357">
    <property type="entry name" value="HAD-SF_hydro_IIA"/>
</dbReference>
<dbReference type="GO" id="GO:0016791">
    <property type="term" value="F:phosphatase activity"/>
    <property type="evidence" value="ECO:0007669"/>
    <property type="project" value="TreeGrafter"/>
</dbReference>
<evidence type="ECO:0000256" key="1">
    <source>
        <dbReference type="SAM" id="Phobius"/>
    </source>
</evidence>
<dbReference type="PANTHER" id="PTHR19288">
    <property type="entry name" value="4-NITROPHENYLPHOSPHATASE-RELATED"/>
    <property type="match status" value="1"/>
</dbReference>
<keyword evidence="1" id="KW-1133">Transmembrane helix</keyword>
<feature type="transmembrane region" description="Helical" evidence="1">
    <location>
        <begin position="135"/>
        <end position="154"/>
    </location>
</feature>
<dbReference type="Proteomes" id="UP000502823">
    <property type="component" value="Unassembled WGS sequence"/>
</dbReference>
<gene>
    <name evidence="2" type="ORF">Cfor_09685</name>
</gene>
<dbReference type="InterPro" id="IPR036412">
    <property type="entry name" value="HAD-like_sf"/>
</dbReference>
<keyword evidence="3" id="KW-1185">Reference proteome</keyword>
<evidence type="ECO:0000313" key="3">
    <source>
        <dbReference type="Proteomes" id="UP000502823"/>
    </source>
</evidence>
<dbReference type="InParanoid" id="A0A6L2PE52"/>
<reference evidence="3" key="1">
    <citation type="submission" date="2020-01" db="EMBL/GenBank/DDBJ databases">
        <title>Draft genome sequence of the Termite Coptotermes fromosanus.</title>
        <authorList>
            <person name="Itakura S."/>
            <person name="Yosikawa Y."/>
            <person name="Umezawa K."/>
        </authorList>
    </citation>
    <scope>NUCLEOTIDE SEQUENCE [LARGE SCALE GENOMIC DNA]</scope>
</reference>
<dbReference type="Gene3D" id="3.40.50.1000">
    <property type="entry name" value="HAD superfamily/HAD-like"/>
    <property type="match status" value="2"/>
</dbReference>
<name>A0A6L2PE52_COPFO</name>
<keyword evidence="1" id="KW-0472">Membrane</keyword>
<dbReference type="GO" id="GO:0005737">
    <property type="term" value="C:cytoplasm"/>
    <property type="evidence" value="ECO:0007669"/>
    <property type="project" value="TreeGrafter"/>
</dbReference>
<accession>A0A6L2PE52</accession>
<dbReference type="Pfam" id="PF13344">
    <property type="entry name" value="Hydrolase_6"/>
    <property type="match status" value="1"/>
</dbReference>
<dbReference type="SUPFAM" id="SSF56784">
    <property type="entry name" value="HAD-like"/>
    <property type="match status" value="1"/>
</dbReference>
<dbReference type="InterPro" id="IPR023214">
    <property type="entry name" value="HAD_sf"/>
</dbReference>
<keyword evidence="1" id="KW-0812">Transmembrane</keyword>
<dbReference type="AlphaFoldDB" id="A0A6L2PE52"/>
<dbReference type="OrthoDB" id="413953at2759"/>
<organism evidence="2 3">
    <name type="scientific">Coptotermes formosanus</name>
    <name type="common">Formosan subterranean termite</name>
    <dbReference type="NCBI Taxonomy" id="36987"/>
    <lineage>
        <taxon>Eukaryota</taxon>
        <taxon>Metazoa</taxon>
        <taxon>Ecdysozoa</taxon>
        <taxon>Arthropoda</taxon>
        <taxon>Hexapoda</taxon>
        <taxon>Insecta</taxon>
        <taxon>Pterygota</taxon>
        <taxon>Neoptera</taxon>
        <taxon>Polyneoptera</taxon>
        <taxon>Dictyoptera</taxon>
        <taxon>Blattodea</taxon>
        <taxon>Blattoidea</taxon>
        <taxon>Termitoidae</taxon>
        <taxon>Rhinotermitidae</taxon>
        <taxon>Coptotermes</taxon>
    </lineage>
</organism>
<feature type="transmembrane region" description="Helical" evidence="1">
    <location>
        <begin position="112"/>
        <end position="129"/>
    </location>
</feature>
<dbReference type="EMBL" id="BLKM01000171">
    <property type="protein sequence ID" value="GFG29730.1"/>
    <property type="molecule type" value="Genomic_DNA"/>
</dbReference>
<dbReference type="Pfam" id="PF00702">
    <property type="entry name" value="Hydrolase"/>
    <property type="match status" value="1"/>
</dbReference>
<proteinExistence type="predicted"/>
<comment type="caution">
    <text evidence="2">The sequence shown here is derived from an EMBL/GenBank/DDBJ whole genome shotgun (WGS) entry which is preliminary data.</text>
</comment>
<dbReference type="PANTHER" id="PTHR19288:SF93">
    <property type="entry name" value="FI11325P-RELATED"/>
    <property type="match status" value="1"/>
</dbReference>
<evidence type="ECO:0000313" key="2">
    <source>
        <dbReference type="EMBL" id="GFG29730.1"/>
    </source>
</evidence>
<sequence>MLEYVCYATLFVCDISRQSLLQRKATGSKVGCVSPSKLVISENKYLLNCGIKVNFCLGVLWLGNSVIPGSPDVISHLQKIGKRVFYVSNNSSKTREEFVSKFSRLGYPASKVSVSLFTLILIIQFMLYFNKAVTFFVHCTENILCTAYLTACYLQDICFKKKVYVVGSKGITDELDATSIKHLDVGPDPMCSDMTTLLKNEVQLDPDVGAVVVGFDEHFSFPKMVKAASYLRQPDCLFIGTNTDEVFPSEFPLTVPGTGTFVKAIETCTNRQAFKIGKPSPYVCEAIINRHQVDPSKTLMIGDRQPVPRNVFRNLQTGFHSDVILAYDSFSLTLAR</sequence>
<protein>
    <submittedName>
        <fullName evidence="2">Uncharacterized protein</fullName>
    </submittedName>
</protein>